<keyword evidence="3" id="KW-1185">Reference proteome</keyword>
<evidence type="ECO:0008006" key="4">
    <source>
        <dbReference type="Google" id="ProtNLM"/>
    </source>
</evidence>
<keyword evidence="1" id="KW-0472">Membrane</keyword>
<comment type="caution">
    <text evidence="2">The sequence shown here is derived from an EMBL/GenBank/DDBJ whole genome shotgun (WGS) entry which is preliminary data.</text>
</comment>
<proteinExistence type="predicted"/>
<reference evidence="2 3" key="1">
    <citation type="submission" date="2023-05" db="EMBL/GenBank/DDBJ databases">
        <title>Rombocin, a short stable natural nisin variant, displays selective antimicrobial activity against Listeria monocytogenes and employs dual mode of action to kill target bacterial strains.</title>
        <authorList>
            <person name="Wambui J."/>
            <person name="Stephan R."/>
            <person name="Kuipers O.P."/>
        </authorList>
    </citation>
    <scope>NUCLEOTIDE SEQUENCE [LARGE SCALE GENOMIC DNA]</scope>
    <source>
        <strain evidence="2 3">RC002</strain>
    </source>
</reference>
<dbReference type="EMBL" id="JASKYM010000002">
    <property type="protein sequence ID" value="MDK2562927.1"/>
    <property type="molecule type" value="Genomic_DNA"/>
</dbReference>
<protein>
    <recommendedName>
        <fullName evidence="4">DUF2178 domain-containing protein</fullName>
    </recommendedName>
</protein>
<evidence type="ECO:0000313" key="2">
    <source>
        <dbReference type="EMBL" id="MDK2562927.1"/>
    </source>
</evidence>
<evidence type="ECO:0000256" key="1">
    <source>
        <dbReference type="SAM" id="Phobius"/>
    </source>
</evidence>
<dbReference type="RefSeq" id="WP_284131897.1">
    <property type="nucleotide sequence ID" value="NZ_JASKYM010000002.1"/>
</dbReference>
<feature type="transmembrane region" description="Helical" evidence="1">
    <location>
        <begin position="81"/>
        <end position="101"/>
    </location>
</feature>
<feature type="transmembrane region" description="Helical" evidence="1">
    <location>
        <begin position="107"/>
        <end position="125"/>
    </location>
</feature>
<feature type="transmembrane region" description="Helical" evidence="1">
    <location>
        <begin position="12"/>
        <end position="29"/>
    </location>
</feature>
<name>A0ABT7E898_9FIRM</name>
<organism evidence="2 3">
    <name type="scientific">Romboutsia sedimentorum</name>
    <dbReference type="NCBI Taxonomy" id="1368474"/>
    <lineage>
        <taxon>Bacteria</taxon>
        <taxon>Bacillati</taxon>
        <taxon>Bacillota</taxon>
        <taxon>Clostridia</taxon>
        <taxon>Peptostreptococcales</taxon>
        <taxon>Peptostreptococcaceae</taxon>
        <taxon>Romboutsia</taxon>
    </lineage>
</organism>
<keyword evidence="1" id="KW-1133">Transmembrane helix</keyword>
<evidence type="ECO:0000313" key="3">
    <source>
        <dbReference type="Proteomes" id="UP001301012"/>
    </source>
</evidence>
<dbReference type="Proteomes" id="UP001301012">
    <property type="component" value="Unassembled WGS sequence"/>
</dbReference>
<feature type="transmembrane region" description="Helical" evidence="1">
    <location>
        <begin position="41"/>
        <end position="60"/>
    </location>
</feature>
<gene>
    <name evidence="2" type="ORF">QOZ84_05165</name>
</gene>
<accession>A0ABT7E898</accession>
<sequence length="131" mass="14692">MDDNKRKKRAIGYSLATMLILIGVLGLIVDDALAGDGLIGLIFFFVCLIISVGMYVYLGCMDERDISYEQKSSKNHKVNSPISNIIWLIATSIFFMIGFIFDGWDYAWVAFLLGAAAESIARLYLDYKTKD</sequence>
<keyword evidence="1" id="KW-0812">Transmembrane</keyword>